<gene>
    <name evidence="2" type="ORF">OCBIM_22006737mg</name>
</gene>
<feature type="transmembrane region" description="Helical" evidence="1">
    <location>
        <begin position="53"/>
        <end position="72"/>
    </location>
</feature>
<reference evidence="2" key="1">
    <citation type="submission" date="2015-07" db="EMBL/GenBank/DDBJ databases">
        <title>MeaNS - Measles Nucleotide Surveillance Program.</title>
        <authorList>
            <person name="Tran T."/>
            <person name="Druce J."/>
        </authorList>
    </citation>
    <scope>NUCLEOTIDE SEQUENCE</scope>
    <source>
        <strain evidence="2">UCB-OBI-ISO-001</strain>
        <tissue evidence="2">Gonad</tissue>
    </source>
</reference>
<organism evidence="2">
    <name type="scientific">Octopus bimaculoides</name>
    <name type="common">California two-spotted octopus</name>
    <dbReference type="NCBI Taxonomy" id="37653"/>
    <lineage>
        <taxon>Eukaryota</taxon>
        <taxon>Metazoa</taxon>
        <taxon>Spiralia</taxon>
        <taxon>Lophotrochozoa</taxon>
        <taxon>Mollusca</taxon>
        <taxon>Cephalopoda</taxon>
        <taxon>Coleoidea</taxon>
        <taxon>Octopodiformes</taxon>
        <taxon>Octopoda</taxon>
        <taxon>Incirrata</taxon>
        <taxon>Octopodidae</taxon>
        <taxon>Octopus</taxon>
    </lineage>
</organism>
<keyword evidence="1" id="KW-1133">Transmembrane helix</keyword>
<keyword evidence="1" id="KW-0812">Transmembrane</keyword>
<proteinExistence type="predicted"/>
<sequence length="73" mass="8339">MCFLFVFSIIAFGMCICTVSPSFVRRDFVSLICFWVNVNVVLFSFVASAKFVFVMLADMLFVAFVVLFILFVL</sequence>
<feature type="transmembrane region" description="Helical" evidence="1">
    <location>
        <begin position="27"/>
        <end position="46"/>
    </location>
</feature>
<accession>A0A0L8HT62</accession>
<protein>
    <submittedName>
        <fullName evidence="2">Uncharacterized protein</fullName>
    </submittedName>
</protein>
<evidence type="ECO:0000313" key="2">
    <source>
        <dbReference type="EMBL" id="KOF92392.1"/>
    </source>
</evidence>
<dbReference type="EMBL" id="KQ417345">
    <property type="protein sequence ID" value="KOF92392.1"/>
    <property type="molecule type" value="Genomic_DNA"/>
</dbReference>
<dbReference type="AlphaFoldDB" id="A0A0L8HT62"/>
<keyword evidence="1" id="KW-0472">Membrane</keyword>
<evidence type="ECO:0000256" key="1">
    <source>
        <dbReference type="SAM" id="Phobius"/>
    </source>
</evidence>
<name>A0A0L8HT62_OCTBM</name>